<dbReference type="InterPro" id="IPR041082">
    <property type="entry name" value="Suv3_C_1"/>
</dbReference>
<evidence type="ECO:0000259" key="13">
    <source>
        <dbReference type="PROSITE" id="PS51194"/>
    </source>
</evidence>
<dbReference type="EMBL" id="JAEPRB010000311">
    <property type="protein sequence ID" value="KAG2217289.1"/>
    <property type="molecule type" value="Genomic_DNA"/>
</dbReference>
<evidence type="ECO:0000256" key="8">
    <source>
        <dbReference type="ARBA" id="ARBA00022840"/>
    </source>
</evidence>
<keyword evidence="6" id="KW-0378">Hydrolase</keyword>
<keyword evidence="5" id="KW-0547">Nucleotide-binding</keyword>
<keyword evidence="9" id="KW-0809">Transit peptide</keyword>
<protein>
    <recommendedName>
        <fullName evidence="4">RNA helicase</fullName>
        <ecNumber evidence="4">3.6.4.13</ecNumber>
    </recommendedName>
</protein>
<evidence type="ECO:0000256" key="4">
    <source>
        <dbReference type="ARBA" id="ARBA00012552"/>
    </source>
</evidence>
<accession>A0A8H7RT35</accession>
<dbReference type="FunFam" id="3.40.50.300:FF:000957">
    <property type="entry name" value="ATP-dependent RNA helicase SUV3L, mitochondrial"/>
    <property type="match status" value="1"/>
</dbReference>
<dbReference type="OrthoDB" id="6692397at2759"/>
<dbReference type="InterPro" id="IPR050699">
    <property type="entry name" value="RNA-DNA_Helicase"/>
</dbReference>
<dbReference type="Pfam" id="PF22527">
    <property type="entry name" value="DEXQc_Suv3"/>
    <property type="match status" value="1"/>
</dbReference>
<dbReference type="CDD" id="cd18805">
    <property type="entry name" value="SF2_C_suv3"/>
    <property type="match status" value="1"/>
</dbReference>
<evidence type="ECO:0000313" key="14">
    <source>
        <dbReference type="EMBL" id="KAG2217289.1"/>
    </source>
</evidence>
<dbReference type="SMART" id="SM00490">
    <property type="entry name" value="HELICc"/>
    <property type="match status" value="1"/>
</dbReference>
<dbReference type="GO" id="GO:0005759">
    <property type="term" value="C:mitochondrial matrix"/>
    <property type="evidence" value="ECO:0007669"/>
    <property type="project" value="UniProtKB-SubCell"/>
</dbReference>
<feature type="domain" description="Helicase ATP-binding" evidence="12">
    <location>
        <begin position="165"/>
        <end position="311"/>
    </location>
</feature>
<dbReference type="InterPro" id="IPR055206">
    <property type="entry name" value="DEXQc_SUV3"/>
</dbReference>
<dbReference type="InterPro" id="IPR027417">
    <property type="entry name" value="P-loop_NTPase"/>
</dbReference>
<dbReference type="Pfam" id="PF18147">
    <property type="entry name" value="Suv3_C_1"/>
    <property type="match status" value="1"/>
</dbReference>
<dbReference type="GO" id="GO:0005524">
    <property type="term" value="F:ATP binding"/>
    <property type="evidence" value="ECO:0007669"/>
    <property type="project" value="UniProtKB-KW"/>
</dbReference>
<dbReference type="PROSITE" id="PS51192">
    <property type="entry name" value="HELICASE_ATP_BIND_1"/>
    <property type="match status" value="1"/>
</dbReference>
<evidence type="ECO:0000256" key="11">
    <source>
        <dbReference type="ARBA" id="ARBA00047984"/>
    </source>
</evidence>
<evidence type="ECO:0000256" key="1">
    <source>
        <dbReference type="ARBA" id="ARBA00001936"/>
    </source>
</evidence>
<evidence type="ECO:0000313" key="15">
    <source>
        <dbReference type="Proteomes" id="UP000646827"/>
    </source>
</evidence>
<dbReference type="InterPro" id="IPR014001">
    <property type="entry name" value="Helicase_ATP-bd"/>
</dbReference>
<comment type="subcellular location">
    <subcellularLocation>
        <location evidence="3">Mitochondrion matrix</location>
    </subcellularLocation>
</comment>
<proteinExistence type="predicted"/>
<feature type="domain" description="Helicase C-terminal" evidence="13">
    <location>
        <begin position="326"/>
        <end position="483"/>
    </location>
</feature>
<dbReference type="Gene3D" id="1.20.58.1080">
    <property type="match status" value="1"/>
</dbReference>
<comment type="cofactor">
    <cofactor evidence="1">
        <name>Mn(2+)</name>
        <dbReference type="ChEBI" id="CHEBI:29035"/>
    </cofactor>
</comment>
<dbReference type="InterPro" id="IPR022192">
    <property type="entry name" value="SUV3_C"/>
</dbReference>
<evidence type="ECO:0000256" key="2">
    <source>
        <dbReference type="ARBA" id="ARBA00001946"/>
    </source>
</evidence>
<dbReference type="PANTHER" id="PTHR12131">
    <property type="entry name" value="ATP-DEPENDENT RNA AND DNA HELICASE"/>
    <property type="match status" value="1"/>
</dbReference>
<name>A0A8H7RT35_9FUNG</name>
<dbReference type="EC" id="3.6.4.13" evidence="4"/>
<dbReference type="Gene3D" id="1.20.272.40">
    <property type="match status" value="1"/>
</dbReference>
<organism evidence="14 15">
    <name type="scientific">Circinella minor</name>
    <dbReference type="NCBI Taxonomy" id="1195481"/>
    <lineage>
        <taxon>Eukaryota</taxon>
        <taxon>Fungi</taxon>
        <taxon>Fungi incertae sedis</taxon>
        <taxon>Mucoromycota</taxon>
        <taxon>Mucoromycotina</taxon>
        <taxon>Mucoromycetes</taxon>
        <taxon>Mucorales</taxon>
        <taxon>Lichtheimiaceae</taxon>
        <taxon>Circinella</taxon>
    </lineage>
</organism>
<evidence type="ECO:0000256" key="6">
    <source>
        <dbReference type="ARBA" id="ARBA00022801"/>
    </source>
</evidence>
<evidence type="ECO:0000256" key="3">
    <source>
        <dbReference type="ARBA" id="ARBA00004305"/>
    </source>
</evidence>
<dbReference type="Pfam" id="PF12513">
    <property type="entry name" value="SUV3_C"/>
    <property type="match status" value="1"/>
</dbReference>
<keyword evidence="7" id="KW-0347">Helicase</keyword>
<evidence type="ECO:0000256" key="10">
    <source>
        <dbReference type="ARBA" id="ARBA00023128"/>
    </source>
</evidence>
<evidence type="ECO:0000256" key="7">
    <source>
        <dbReference type="ARBA" id="ARBA00022806"/>
    </source>
</evidence>
<sequence length="654" mass="73538">RPLTTGTLPCLRNNTRPNIIAKSDNNASASAIPPSKSLKQSTIVKKKASNTSTWAERVFKTRLKLFATSAEVRRRSTNVGVKGKLFTELSKKFVQNAQKNQIPDCNWKEAKIAYNPEEGIVSIDKFLLQHFFTFCESKLPPKVAENIQSLRELSDLRYPSEWFPEARQMQRKIFLHVGPTNSGKTYNALQRLAQAESGIYCGPLRLLAHEIYNRMNTQGIGCNLITGEEKREVSPHAPLTSSTIEMANLAKPLEVAVIDEIQMIADTHRGWAWTQALLGLKAKEIHLCGEAAAVPLVQSICKSLNEKVVVHEYNRLTPVNVTRGSLFNDWTQVQKGDCVVSFARNNIFEIKQKIEQNTGLKCAVVYGGLPPETRALQAQSFNDPDSDIDVLVASDAVGMGLNLNIKRVVFSTIRKFDGEELRYISTPQLKQIGGRAGRFGTTYASGEVTTMIPGDLQYVQQAMDAPITYLKQAGLQPTVDIFELFALQMPTEKFSVLLEQFEDFASVQGMYFLCNFKDQKKIADAIEHLDLNLRDRYQFVNAPVTVRNARVVESFQEMTELYSNMKECDLSDITKLPKKPPTTAEGLKILESSHKIIMLYMWLSLRFPDTFITPQDEALEVKDQCEALIDTALKENSSIGKKPHRRMQAHSRLP</sequence>
<dbReference type="AlphaFoldDB" id="A0A8H7RT35"/>
<dbReference type="CDD" id="cd17913">
    <property type="entry name" value="DEXQc_Suv3"/>
    <property type="match status" value="1"/>
</dbReference>
<keyword evidence="15" id="KW-1185">Reference proteome</keyword>
<dbReference type="InterPro" id="IPR044774">
    <property type="entry name" value="Suv3_DEXQc"/>
</dbReference>
<dbReference type="GO" id="GO:0016787">
    <property type="term" value="F:hydrolase activity"/>
    <property type="evidence" value="ECO:0007669"/>
    <property type="project" value="UniProtKB-KW"/>
</dbReference>
<dbReference type="GO" id="GO:0003724">
    <property type="term" value="F:RNA helicase activity"/>
    <property type="evidence" value="ECO:0007669"/>
    <property type="project" value="UniProtKB-EC"/>
</dbReference>
<dbReference type="GO" id="GO:0045025">
    <property type="term" value="C:mitochondrial degradosome"/>
    <property type="evidence" value="ECO:0007669"/>
    <property type="project" value="TreeGrafter"/>
</dbReference>
<dbReference type="Gene3D" id="3.40.50.300">
    <property type="entry name" value="P-loop containing nucleotide triphosphate hydrolases"/>
    <property type="match status" value="2"/>
</dbReference>
<dbReference type="Pfam" id="PF00271">
    <property type="entry name" value="Helicase_C"/>
    <property type="match status" value="1"/>
</dbReference>
<comment type="caution">
    <text evidence="14">The sequence shown here is derived from an EMBL/GenBank/DDBJ whole genome shotgun (WGS) entry which is preliminary data.</text>
</comment>
<comment type="cofactor">
    <cofactor evidence="2">
        <name>Mg(2+)</name>
        <dbReference type="ChEBI" id="CHEBI:18420"/>
    </cofactor>
</comment>
<evidence type="ECO:0000256" key="5">
    <source>
        <dbReference type="ARBA" id="ARBA00022741"/>
    </source>
</evidence>
<dbReference type="SUPFAM" id="SSF52540">
    <property type="entry name" value="P-loop containing nucleoside triphosphate hydrolases"/>
    <property type="match status" value="1"/>
</dbReference>
<comment type="catalytic activity">
    <reaction evidence="11">
        <text>ATP + H2O = ADP + phosphate + H(+)</text>
        <dbReference type="Rhea" id="RHEA:13065"/>
        <dbReference type="ChEBI" id="CHEBI:15377"/>
        <dbReference type="ChEBI" id="CHEBI:15378"/>
        <dbReference type="ChEBI" id="CHEBI:30616"/>
        <dbReference type="ChEBI" id="CHEBI:43474"/>
        <dbReference type="ChEBI" id="CHEBI:456216"/>
        <dbReference type="EC" id="3.6.4.13"/>
    </reaction>
</comment>
<dbReference type="FunFam" id="3.40.50.300:FF:000269">
    <property type="entry name" value="ATP-dependent RNA helicase SUPV3L1, mitochondrial"/>
    <property type="match status" value="1"/>
</dbReference>
<keyword evidence="10" id="KW-0496">Mitochondrion</keyword>
<dbReference type="PROSITE" id="PS51194">
    <property type="entry name" value="HELICASE_CTER"/>
    <property type="match status" value="1"/>
</dbReference>
<keyword evidence="8" id="KW-0067">ATP-binding</keyword>
<reference evidence="14 15" key="1">
    <citation type="submission" date="2020-12" db="EMBL/GenBank/DDBJ databases">
        <title>Metabolic potential, ecology and presence of endohyphal bacteria is reflected in genomic diversity of Mucoromycotina.</title>
        <authorList>
            <person name="Muszewska A."/>
            <person name="Okrasinska A."/>
            <person name="Steczkiewicz K."/>
            <person name="Drgas O."/>
            <person name="Orlowska M."/>
            <person name="Perlinska-Lenart U."/>
            <person name="Aleksandrzak-Piekarczyk T."/>
            <person name="Szatraj K."/>
            <person name="Zielenkiewicz U."/>
            <person name="Pilsyk S."/>
            <person name="Malc E."/>
            <person name="Mieczkowski P."/>
            <person name="Kruszewska J.S."/>
            <person name="Biernat P."/>
            <person name="Pawlowska J."/>
        </authorList>
    </citation>
    <scope>NUCLEOTIDE SEQUENCE [LARGE SCALE GENOMIC DNA]</scope>
    <source>
        <strain evidence="14 15">CBS 142.35</strain>
    </source>
</reference>
<feature type="non-terminal residue" evidence="14">
    <location>
        <position position="654"/>
    </location>
</feature>
<evidence type="ECO:0000259" key="12">
    <source>
        <dbReference type="PROSITE" id="PS51192"/>
    </source>
</evidence>
<dbReference type="GO" id="GO:0000965">
    <property type="term" value="P:mitochondrial RNA 3'-end processing"/>
    <property type="evidence" value="ECO:0007669"/>
    <property type="project" value="TreeGrafter"/>
</dbReference>
<dbReference type="PANTHER" id="PTHR12131:SF1">
    <property type="entry name" value="ATP-DEPENDENT RNA HELICASE SUPV3L1, MITOCHONDRIAL-RELATED"/>
    <property type="match status" value="1"/>
</dbReference>
<dbReference type="InterPro" id="IPR001650">
    <property type="entry name" value="Helicase_C-like"/>
</dbReference>
<evidence type="ECO:0000256" key="9">
    <source>
        <dbReference type="ARBA" id="ARBA00022946"/>
    </source>
</evidence>
<gene>
    <name evidence="14" type="ORF">INT45_005391</name>
</gene>
<dbReference type="Proteomes" id="UP000646827">
    <property type="component" value="Unassembled WGS sequence"/>
</dbReference>